<dbReference type="eggNOG" id="ENOG5032S7P">
    <property type="taxonomic scope" value="Bacteria"/>
</dbReference>
<sequence length="302" mass="32939">MDLDDALDELYGCAPNEFVSRRRELTRSARAADAPGFALDIARARKPTQVAWLLNQWIRRSPTDLDPLLSVADELREAQRRSSAELLRQLSTRRRDVVQTALEHLRSFATEIGAGMSTTVEREAVQTLRAAIGDEQVADLLRRGRLVTAMEYSGFGPAGLVALADSPGPADEATAEVPEPSSTAEEGSTADRAAEIDAARALLDRHTADVDSATVELDSAQRSVDDAERAATDLAGRVARMRAELDRAEQEQRFAQRAAETARSQRDEAATALESASDARSRAQQRLDDLRLDDLSGDADRD</sequence>
<dbReference type="AlphaFoldDB" id="H5U2D6"/>
<evidence type="ECO:0000256" key="1">
    <source>
        <dbReference type="SAM" id="MobiDB-lite"/>
    </source>
</evidence>
<feature type="region of interest" description="Disordered" evidence="1">
    <location>
        <begin position="249"/>
        <end position="302"/>
    </location>
</feature>
<evidence type="ECO:0000313" key="2">
    <source>
        <dbReference type="EMBL" id="GAB39894.1"/>
    </source>
</evidence>
<protein>
    <submittedName>
        <fullName evidence="2">Uncharacterized protein</fullName>
    </submittedName>
</protein>
<gene>
    <name evidence="2" type="ORF">GOSPT_085_00120</name>
</gene>
<accession>H5U2D6</accession>
<name>H5U2D6_9ACTN</name>
<dbReference type="Proteomes" id="UP000005845">
    <property type="component" value="Unassembled WGS sequence"/>
</dbReference>
<proteinExistence type="predicted"/>
<keyword evidence="3" id="KW-1185">Reference proteome</keyword>
<feature type="region of interest" description="Disordered" evidence="1">
    <location>
        <begin position="164"/>
        <end position="191"/>
    </location>
</feature>
<dbReference type="RefSeq" id="WP_005206771.1">
    <property type="nucleotide sequence ID" value="NZ_BAFC01000083.1"/>
</dbReference>
<evidence type="ECO:0000313" key="3">
    <source>
        <dbReference type="Proteomes" id="UP000005845"/>
    </source>
</evidence>
<comment type="caution">
    <text evidence="2">The sequence shown here is derived from an EMBL/GenBank/DDBJ whole genome shotgun (WGS) entry which is preliminary data.</text>
</comment>
<dbReference type="EMBL" id="BAFC01000083">
    <property type="protein sequence ID" value="GAB39894.1"/>
    <property type="molecule type" value="Genomic_DNA"/>
</dbReference>
<organism evidence="2 3">
    <name type="scientific">Gordonia sputi NBRC 100414</name>
    <dbReference type="NCBI Taxonomy" id="1089453"/>
    <lineage>
        <taxon>Bacteria</taxon>
        <taxon>Bacillati</taxon>
        <taxon>Actinomycetota</taxon>
        <taxon>Actinomycetes</taxon>
        <taxon>Mycobacteriales</taxon>
        <taxon>Gordoniaceae</taxon>
        <taxon>Gordonia</taxon>
    </lineage>
</organism>
<feature type="compositionally biased region" description="Basic and acidic residues" evidence="1">
    <location>
        <begin position="277"/>
        <end position="302"/>
    </location>
</feature>
<reference evidence="2 3" key="1">
    <citation type="submission" date="2012-02" db="EMBL/GenBank/DDBJ databases">
        <title>Whole genome shotgun sequence of Gordonia sputi NBRC 100414.</title>
        <authorList>
            <person name="Yoshida I."/>
            <person name="Hosoyama A."/>
            <person name="Tsuchikane K."/>
            <person name="Katsumata H."/>
            <person name="Yamazaki S."/>
            <person name="Fujita N."/>
        </authorList>
    </citation>
    <scope>NUCLEOTIDE SEQUENCE [LARGE SCALE GENOMIC DNA]</scope>
    <source>
        <strain evidence="2 3">NBRC 100414</strain>
    </source>
</reference>